<sequence>MYTCGLSRSKGNFVVLSWVLPLLSAMLVVGCPSRAGRESPPTDLGLGPPFRPLGQAPVVQKGTLRQGLFKVIQ</sequence>
<gene>
    <name evidence="2" type="ORF">J1605_021549</name>
</gene>
<keyword evidence="3" id="KW-1185">Reference proteome</keyword>
<feature type="transmembrane region" description="Helical" evidence="1">
    <location>
        <begin position="12"/>
        <end position="30"/>
    </location>
</feature>
<accession>A0AB34HAL7</accession>
<protein>
    <submittedName>
        <fullName evidence="2">Uncharacterized protein</fullName>
    </submittedName>
</protein>
<proteinExistence type="predicted"/>
<comment type="caution">
    <text evidence="2">The sequence shown here is derived from an EMBL/GenBank/DDBJ whole genome shotgun (WGS) entry which is preliminary data.</text>
</comment>
<dbReference type="Proteomes" id="UP001159641">
    <property type="component" value="Unassembled WGS sequence"/>
</dbReference>
<keyword evidence="1" id="KW-0472">Membrane</keyword>
<dbReference type="EMBL" id="JAIQCJ010001387">
    <property type="protein sequence ID" value="KAJ8789851.1"/>
    <property type="molecule type" value="Genomic_DNA"/>
</dbReference>
<organism evidence="2 3">
    <name type="scientific">Eschrichtius robustus</name>
    <name type="common">California gray whale</name>
    <name type="synonym">Eschrichtius gibbosus</name>
    <dbReference type="NCBI Taxonomy" id="9764"/>
    <lineage>
        <taxon>Eukaryota</taxon>
        <taxon>Metazoa</taxon>
        <taxon>Chordata</taxon>
        <taxon>Craniata</taxon>
        <taxon>Vertebrata</taxon>
        <taxon>Euteleostomi</taxon>
        <taxon>Mammalia</taxon>
        <taxon>Eutheria</taxon>
        <taxon>Laurasiatheria</taxon>
        <taxon>Artiodactyla</taxon>
        <taxon>Whippomorpha</taxon>
        <taxon>Cetacea</taxon>
        <taxon>Mysticeti</taxon>
        <taxon>Eschrichtiidae</taxon>
        <taxon>Eschrichtius</taxon>
    </lineage>
</organism>
<evidence type="ECO:0000313" key="3">
    <source>
        <dbReference type="Proteomes" id="UP001159641"/>
    </source>
</evidence>
<name>A0AB34HAL7_ESCRO</name>
<evidence type="ECO:0000256" key="1">
    <source>
        <dbReference type="SAM" id="Phobius"/>
    </source>
</evidence>
<evidence type="ECO:0000313" key="2">
    <source>
        <dbReference type="EMBL" id="KAJ8789851.1"/>
    </source>
</evidence>
<keyword evidence="1" id="KW-0812">Transmembrane</keyword>
<reference evidence="2 3" key="1">
    <citation type="submission" date="2022-11" db="EMBL/GenBank/DDBJ databases">
        <title>Whole genome sequence of Eschrichtius robustus ER-17-0199.</title>
        <authorList>
            <person name="Bruniche-Olsen A."/>
            <person name="Black A.N."/>
            <person name="Fields C.J."/>
            <person name="Walden K."/>
            <person name="Dewoody J.A."/>
        </authorList>
    </citation>
    <scope>NUCLEOTIDE SEQUENCE [LARGE SCALE GENOMIC DNA]</scope>
    <source>
        <strain evidence="2">ER-17-0199</strain>
        <tissue evidence="2">Blubber</tissue>
    </source>
</reference>
<dbReference type="AlphaFoldDB" id="A0AB34HAL7"/>
<keyword evidence="1" id="KW-1133">Transmembrane helix</keyword>